<organism evidence="2 3">
    <name type="scientific">Callosobruchus maculatus</name>
    <name type="common">Southern cowpea weevil</name>
    <name type="synonym">Pulse bruchid</name>
    <dbReference type="NCBI Taxonomy" id="64391"/>
    <lineage>
        <taxon>Eukaryota</taxon>
        <taxon>Metazoa</taxon>
        <taxon>Ecdysozoa</taxon>
        <taxon>Arthropoda</taxon>
        <taxon>Hexapoda</taxon>
        <taxon>Insecta</taxon>
        <taxon>Pterygota</taxon>
        <taxon>Neoptera</taxon>
        <taxon>Endopterygota</taxon>
        <taxon>Coleoptera</taxon>
        <taxon>Polyphaga</taxon>
        <taxon>Cucujiformia</taxon>
        <taxon>Chrysomeloidea</taxon>
        <taxon>Chrysomelidae</taxon>
        <taxon>Bruchinae</taxon>
        <taxon>Bruchini</taxon>
        <taxon>Callosobruchus</taxon>
    </lineage>
</organism>
<dbReference type="EMBL" id="CAACVG010011398">
    <property type="protein sequence ID" value="VEN57981.1"/>
    <property type="molecule type" value="Genomic_DNA"/>
</dbReference>
<sequence length="162" mass="18395">HHPQTFAPSYRTHFTIAPDAHTRFLSTPPPTSPKKRMACHNAILFFTVVLLWLIYASAQRSAGLFDSRSSEFYPGSAGSVAFLHHPLRVERKIAQRAFQNMDLSVARSFGKRDCYGKECVKREPHFFMDCTELQRLEGGLRRTDIPSKKLRRGSDGALLSDE</sequence>
<keyword evidence="3" id="KW-1185">Reference proteome</keyword>
<gene>
    <name evidence="2" type="ORF">CALMAC_LOCUS16465</name>
</gene>
<evidence type="ECO:0000313" key="2">
    <source>
        <dbReference type="EMBL" id="VEN57981.1"/>
    </source>
</evidence>
<accession>A0A653DEK5</accession>
<dbReference type="AlphaFoldDB" id="A0A653DEK5"/>
<protein>
    <submittedName>
        <fullName evidence="2">Uncharacterized protein</fullName>
    </submittedName>
</protein>
<keyword evidence="1" id="KW-0812">Transmembrane</keyword>
<dbReference type="Proteomes" id="UP000410492">
    <property type="component" value="Unassembled WGS sequence"/>
</dbReference>
<evidence type="ECO:0000256" key="1">
    <source>
        <dbReference type="SAM" id="Phobius"/>
    </source>
</evidence>
<keyword evidence="1" id="KW-1133">Transmembrane helix</keyword>
<feature type="non-terminal residue" evidence="2">
    <location>
        <position position="1"/>
    </location>
</feature>
<reference evidence="2 3" key="1">
    <citation type="submission" date="2019-01" db="EMBL/GenBank/DDBJ databases">
        <authorList>
            <person name="Sayadi A."/>
        </authorList>
    </citation>
    <scope>NUCLEOTIDE SEQUENCE [LARGE SCALE GENOMIC DNA]</scope>
</reference>
<name>A0A653DEK5_CALMS</name>
<dbReference type="OrthoDB" id="6735583at2759"/>
<feature type="transmembrane region" description="Helical" evidence="1">
    <location>
        <begin position="38"/>
        <end position="58"/>
    </location>
</feature>
<proteinExistence type="predicted"/>
<keyword evidence="1" id="KW-0472">Membrane</keyword>
<evidence type="ECO:0000313" key="3">
    <source>
        <dbReference type="Proteomes" id="UP000410492"/>
    </source>
</evidence>